<dbReference type="PANTHER" id="PTHR11431">
    <property type="entry name" value="FERRITIN"/>
    <property type="match status" value="1"/>
</dbReference>
<feature type="domain" description="Ferritin-like diiron" evidence="8">
    <location>
        <begin position="48"/>
        <end position="204"/>
    </location>
</feature>
<feature type="signal peptide" evidence="7">
    <location>
        <begin position="1"/>
        <end position="19"/>
    </location>
</feature>
<evidence type="ECO:0000313" key="9">
    <source>
        <dbReference type="EMBL" id="KAK0170930.1"/>
    </source>
</evidence>
<sequence>MMKLGVLLGILLVSSYATAEFCYNDVEAACGSSSGADNALLANCDAKYGGIDALLIDLQAYANAQIESSFDYLLMTAHFANFEAYRPGFHAMFLTLSDRAWAKGADIIKFILQRGGKMNFNQPPRLKRNTKERHLELNELHSLAKALDTEKKLAEEALRIHSQAQHHTKQDASIAHYIEEHFIEDQALIIRKLAGHITNLKSLLVDRDPSISVMLFDDFLKNLISSSSA</sequence>
<dbReference type="InterPro" id="IPR001519">
    <property type="entry name" value="Ferritin"/>
</dbReference>
<dbReference type="Gene3D" id="1.20.1260.10">
    <property type="match status" value="1"/>
</dbReference>
<dbReference type="InterPro" id="IPR009040">
    <property type="entry name" value="Ferritin-like_diiron"/>
</dbReference>
<evidence type="ECO:0000256" key="4">
    <source>
        <dbReference type="ARBA" id="ARBA00023004"/>
    </source>
</evidence>
<evidence type="ECO:0000256" key="1">
    <source>
        <dbReference type="ARBA" id="ARBA00007513"/>
    </source>
</evidence>
<dbReference type="EMBL" id="JAQQBS010000003">
    <property type="protein sequence ID" value="KAK0170930.1"/>
    <property type="molecule type" value="Genomic_DNA"/>
</dbReference>
<dbReference type="GO" id="GO:0008198">
    <property type="term" value="F:ferrous iron binding"/>
    <property type="evidence" value="ECO:0007669"/>
    <property type="project" value="TreeGrafter"/>
</dbReference>
<feature type="binding site" evidence="5">
    <location>
        <position position="150"/>
    </location>
    <ligand>
        <name>Fe cation</name>
        <dbReference type="ChEBI" id="CHEBI:24875"/>
        <label>1</label>
    </ligand>
</feature>
<feature type="binding site" evidence="5">
    <location>
        <position position="186"/>
    </location>
    <ligand>
        <name>Fe cation</name>
        <dbReference type="ChEBI" id="CHEBI:24875"/>
        <label>1</label>
    </ligand>
</feature>
<reference evidence="9" key="2">
    <citation type="submission" date="2023-03" db="EMBL/GenBank/DDBJ databases">
        <authorList>
            <person name="Inwood S.N."/>
            <person name="Skelly J.G."/>
            <person name="Guhlin J."/>
            <person name="Harrop T.W.R."/>
            <person name="Goldson S.G."/>
            <person name="Dearden P.K."/>
        </authorList>
    </citation>
    <scope>NUCLEOTIDE SEQUENCE</scope>
    <source>
        <strain evidence="9">Irish</strain>
        <tissue evidence="9">Whole body</tissue>
    </source>
</reference>
<dbReference type="GO" id="GO:0005737">
    <property type="term" value="C:cytoplasm"/>
    <property type="evidence" value="ECO:0007669"/>
    <property type="project" value="TreeGrafter"/>
</dbReference>
<dbReference type="PROSITE" id="PS50905">
    <property type="entry name" value="FERRITIN_LIKE"/>
    <property type="match status" value="1"/>
</dbReference>
<accession>A0AA39FK59</accession>
<reference evidence="9" key="1">
    <citation type="journal article" date="2023" name="bioRxiv">
        <title>Scaffold-level genome assemblies of two parasitoid biocontrol wasps reveal the parthenogenesis mechanism and an associated novel virus.</title>
        <authorList>
            <person name="Inwood S."/>
            <person name="Skelly J."/>
            <person name="Guhlin J."/>
            <person name="Harrop T."/>
            <person name="Goldson S."/>
            <person name="Dearden P."/>
        </authorList>
    </citation>
    <scope>NUCLEOTIDE SEQUENCE</scope>
    <source>
        <strain evidence="9">Irish</strain>
        <tissue evidence="9">Whole body</tissue>
    </source>
</reference>
<dbReference type="PANTHER" id="PTHR11431:SF51">
    <property type="entry name" value="FERRITIN"/>
    <property type="match status" value="1"/>
</dbReference>
<keyword evidence="3 5" id="KW-0479">Metal-binding</keyword>
<comment type="similarity">
    <text evidence="1 6">Belongs to the ferritin family.</text>
</comment>
<dbReference type="GO" id="GO:0008199">
    <property type="term" value="F:ferric iron binding"/>
    <property type="evidence" value="ECO:0007669"/>
    <property type="project" value="InterPro"/>
</dbReference>
<keyword evidence="7" id="KW-0732">Signal</keyword>
<dbReference type="InterPro" id="IPR008331">
    <property type="entry name" value="Ferritin_DPS_dom"/>
</dbReference>
<dbReference type="InterPro" id="IPR009078">
    <property type="entry name" value="Ferritin-like_SF"/>
</dbReference>
<dbReference type="Pfam" id="PF00210">
    <property type="entry name" value="Ferritin"/>
    <property type="match status" value="1"/>
</dbReference>
<dbReference type="Proteomes" id="UP001168990">
    <property type="component" value="Unassembled WGS sequence"/>
</dbReference>
<evidence type="ECO:0000256" key="6">
    <source>
        <dbReference type="RuleBase" id="RU361145"/>
    </source>
</evidence>
<proteinExistence type="inferred from homology"/>
<comment type="function">
    <text evidence="6">Stores iron in a soluble, non-toxic, readily available form. Important for iron homeostasis. Iron is taken up in the ferrous form and deposited as ferric hydroxides after oxidation.</text>
</comment>
<dbReference type="GO" id="GO:0006879">
    <property type="term" value="P:intracellular iron ion homeostasis"/>
    <property type="evidence" value="ECO:0007669"/>
    <property type="project" value="UniProtKB-KW"/>
</dbReference>
<evidence type="ECO:0000256" key="3">
    <source>
        <dbReference type="ARBA" id="ARBA00022723"/>
    </source>
</evidence>
<dbReference type="CDD" id="cd01056">
    <property type="entry name" value="Euk_Ferritin"/>
    <property type="match status" value="1"/>
</dbReference>
<organism evidence="9 10">
    <name type="scientific">Microctonus aethiopoides</name>
    <dbReference type="NCBI Taxonomy" id="144406"/>
    <lineage>
        <taxon>Eukaryota</taxon>
        <taxon>Metazoa</taxon>
        <taxon>Ecdysozoa</taxon>
        <taxon>Arthropoda</taxon>
        <taxon>Hexapoda</taxon>
        <taxon>Insecta</taxon>
        <taxon>Pterygota</taxon>
        <taxon>Neoptera</taxon>
        <taxon>Endopterygota</taxon>
        <taxon>Hymenoptera</taxon>
        <taxon>Apocrita</taxon>
        <taxon>Ichneumonoidea</taxon>
        <taxon>Braconidae</taxon>
        <taxon>Euphorinae</taxon>
        <taxon>Microctonus</taxon>
    </lineage>
</organism>
<dbReference type="AlphaFoldDB" id="A0AA39FK59"/>
<evidence type="ECO:0000256" key="7">
    <source>
        <dbReference type="SAM" id="SignalP"/>
    </source>
</evidence>
<evidence type="ECO:0000256" key="5">
    <source>
        <dbReference type="PIRSR" id="PIRSR601519-1"/>
    </source>
</evidence>
<name>A0AA39FK59_9HYME</name>
<keyword evidence="10" id="KW-1185">Reference proteome</keyword>
<evidence type="ECO:0000256" key="2">
    <source>
        <dbReference type="ARBA" id="ARBA00022434"/>
    </source>
</evidence>
<dbReference type="SUPFAM" id="SSF47240">
    <property type="entry name" value="Ferritin-like"/>
    <property type="match status" value="1"/>
</dbReference>
<dbReference type="GO" id="GO:0006826">
    <property type="term" value="P:iron ion transport"/>
    <property type="evidence" value="ECO:0007669"/>
    <property type="project" value="InterPro"/>
</dbReference>
<keyword evidence="2 6" id="KW-0409">Iron storage</keyword>
<evidence type="ECO:0000313" key="10">
    <source>
        <dbReference type="Proteomes" id="UP001168990"/>
    </source>
</evidence>
<dbReference type="InterPro" id="IPR012347">
    <property type="entry name" value="Ferritin-like"/>
</dbReference>
<gene>
    <name evidence="9" type="ORF">PV328_008706</name>
</gene>
<protein>
    <recommendedName>
        <fullName evidence="6">Ferritin</fullName>
    </recommendedName>
</protein>
<evidence type="ECO:0000259" key="8">
    <source>
        <dbReference type="PROSITE" id="PS50905"/>
    </source>
</evidence>
<keyword evidence="4 5" id="KW-0408">Iron</keyword>
<feature type="chain" id="PRO_5041426702" description="Ferritin" evidence="7">
    <location>
        <begin position="20"/>
        <end position="229"/>
    </location>
</feature>
<comment type="caution">
    <text evidence="9">The sequence shown here is derived from an EMBL/GenBank/DDBJ whole genome shotgun (WGS) entry which is preliminary data.</text>
</comment>